<feature type="domain" description="Glutamyl-tRNA amidotransferase complex subunit Gta3" evidence="1">
    <location>
        <begin position="68"/>
        <end position="121"/>
    </location>
</feature>
<gene>
    <name evidence="2" type="ORF">HDK90DRAFT_44427</name>
</gene>
<dbReference type="InterPro" id="IPR003837">
    <property type="entry name" value="GatC"/>
</dbReference>
<dbReference type="SUPFAM" id="SSF141000">
    <property type="entry name" value="Glu-tRNAGln amidotransferase C subunit"/>
    <property type="match status" value="1"/>
</dbReference>
<dbReference type="Pfam" id="PF20978">
    <property type="entry name" value="Gta3"/>
    <property type="match status" value="1"/>
</dbReference>
<dbReference type="PANTHER" id="PTHR15004:SF0">
    <property type="entry name" value="GLUTAMYL-TRNA(GLN) AMIDOTRANSFERASE SUBUNIT C, MITOCHONDRIAL"/>
    <property type="match status" value="1"/>
</dbReference>
<dbReference type="Proteomes" id="UP001492380">
    <property type="component" value="Unassembled WGS sequence"/>
</dbReference>
<dbReference type="InterPro" id="IPR049545">
    <property type="entry name" value="Gta3_dom"/>
</dbReference>
<evidence type="ECO:0000313" key="2">
    <source>
        <dbReference type="EMBL" id="KAK8247523.1"/>
    </source>
</evidence>
<dbReference type="InterPro" id="IPR036113">
    <property type="entry name" value="Asp/Glu-ADT_sf_sub_c"/>
</dbReference>
<organism evidence="2 3">
    <name type="scientific">Phyllosticta capitalensis</name>
    <dbReference type="NCBI Taxonomy" id="121624"/>
    <lineage>
        <taxon>Eukaryota</taxon>
        <taxon>Fungi</taxon>
        <taxon>Dikarya</taxon>
        <taxon>Ascomycota</taxon>
        <taxon>Pezizomycotina</taxon>
        <taxon>Dothideomycetes</taxon>
        <taxon>Dothideomycetes incertae sedis</taxon>
        <taxon>Botryosphaeriales</taxon>
        <taxon>Phyllostictaceae</taxon>
        <taxon>Phyllosticta</taxon>
    </lineage>
</organism>
<reference evidence="2 3" key="1">
    <citation type="submission" date="2024-04" db="EMBL/GenBank/DDBJ databases">
        <title>Phyllosticta paracitricarpa is synonymous to the EU quarantine fungus P. citricarpa based on phylogenomic analyses.</title>
        <authorList>
            <consortium name="Lawrence Berkeley National Laboratory"/>
            <person name="Van Ingen-Buijs V.A."/>
            <person name="Van Westerhoven A.C."/>
            <person name="Haridas S."/>
            <person name="Skiadas P."/>
            <person name="Martin F."/>
            <person name="Groenewald J.Z."/>
            <person name="Crous P.W."/>
            <person name="Seidl M.F."/>
        </authorList>
    </citation>
    <scope>NUCLEOTIDE SEQUENCE [LARGE SCALE GENOMIC DNA]</scope>
    <source>
        <strain evidence="2 3">CBS 123374</strain>
    </source>
</reference>
<accession>A0ABR1Z576</accession>
<proteinExistence type="predicted"/>
<protein>
    <submittedName>
        <fullName evidence="2">DUF726 domain protein</fullName>
    </submittedName>
</protein>
<dbReference type="PANTHER" id="PTHR15004">
    <property type="entry name" value="GLUTAMYL-TRNA(GLN) AMIDOTRANSFERASE SUBUNIT C, MITOCHONDRIAL"/>
    <property type="match status" value="1"/>
</dbReference>
<dbReference type="EMBL" id="JBBWRZ010000001">
    <property type="protein sequence ID" value="KAK8247523.1"/>
    <property type="molecule type" value="Genomic_DNA"/>
</dbReference>
<comment type="caution">
    <text evidence="2">The sequence shown here is derived from an EMBL/GenBank/DDBJ whole genome shotgun (WGS) entry which is preliminary data.</text>
</comment>
<evidence type="ECO:0000259" key="1">
    <source>
        <dbReference type="Pfam" id="PF20978"/>
    </source>
</evidence>
<keyword evidence="3" id="KW-1185">Reference proteome</keyword>
<sequence>MLKLPALLRSASRARSGAAKALPPSLCASLNRRSSSNNAIGDIDELLAKPTWSVQSLLPTDSQTADAPTVTPEQLRHLLRLSALPEPKDAAEEQSMLATLRSQLHFVRAIQEIDTEGVSPLRAIRDETTPAEKESEIGLHSGAIKEALAQEEVKGEHYKRVITKERKEDDVTKRAEDWDVLGYAEKKAGKYFVVENGNAQN</sequence>
<name>A0ABR1Z576_9PEZI</name>
<evidence type="ECO:0000313" key="3">
    <source>
        <dbReference type="Proteomes" id="UP001492380"/>
    </source>
</evidence>